<keyword evidence="1" id="KW-0862">Zinc</keyword>
<dbReference type="EMBL" id="AAZO01000629">
    <property type="status" value="NOT_ANNOTATED_CDS"/>
    <property type="molecule type" value="Genomic_DNA"/>
</dbReference>
<evidence type="ECO:0000313" key="5">
    <source>
        <dbReference type="Proteomes" id="UP000009046"/>
    </source>
</evidence>
<dbReference type="PROSITE" id="PS00028">
    <property type="entry name" value="ZINC_FINGER_C2H2_1"/>
    <property type="match status" value="1"/>
</dbReference>
<evidence type="ECO:0000256" key="1">
    <source>
        <dbReference type="PROSITE-ProRule" id="PRU00042"/>
    </source>
</evidence>
<evidence type="ECO:0000259" key="2">
    <source>
        <dbReference type="PROSITE" id="PS50157"/>
    </source>
</evidence>
<dbReference type="GeneID" id="8232907"/>
<accession>E0VB72</accession>
<feature type="domain" description="C2H2-type" evidence="2">
    <location>
        <begin position="37"/>
        <end position="60"/>
    </location>
</feature>
<keyword evidence="1" id="KW-0863">Zinc-finger</keyword>
<evidence type="ECO:0000313" key="4">
    <source>
        <dbReference type="EnsemblMetazoa" id="PHUM053540-PA"/>
    </source>
</evidence>
<keyword evidence="1" id="KW-0479">Metal-binding</keyword>
<dbReference type="VEuPathDB" id="VectorBase:PHUM053540"/>
<dbReference type="OrthoDB" id="4748970at2759"/>
<dbReference type="EMBL" id="DS235023">
    <property type="protein sequence ID" value="EEB10628.1"/>
    <property type="molecule type" value="Genomic_DNA"/>
</dbReference>
<keyword evidence="5" id="KW-1185">Reference proteome</keyword>
<dbReference type="Gene3D" id="3.30.160.60">
    <property type="entry name" value="Classic Zinc Finger"/>
    <property type="match status" value="1"/>
</dbReference>
<dbReference type="AlphaFoldDB" id="E0VB72"/>
<reference evidence="3" key="2">
    <citation type="submission" date="2007-04" db="EMBL/GenBank/DDBJ databases">
        <title>The genome of the human body louse.</title>
        <authorList>
            <consortium name="The Human Body Louse Genome Consortium"/>
            <person name="Kirkness E."/>
            <person name="Walenz B."/>
            <person name="Hass B."/>
            <person name="Bruggner R."/>
            <person name="Strausberg R."/>
        </authorList>
    </citation>
    <scope>NUCLEOTIDE SEQUENCE</scope>
    <source>
        <strain evidence="3">USDA</strain>
    </source>
</reference>
<dbReference type="CTD" id="8232907"/>
<dbReference type="InterPro" id="IPR013087">
    <property type="entry name" value="Znf_C2H2_type"/>
</dbReference>
<reference evidence="3" key="1">
    <citation type="submission" date="2007-04" db="EMBL/GenBank/DDBJ databases">
        <title>Annotation of Pediculus humanus corporis strain USDA.</title>
        <authorList>
            <person name="Kirkness E."/>
            <person name="Hannick L."/>
            <person name="Hass B."/>
            <person name="Bruggner R."/>
            <person name="Lawson D."/>
            <person name="Bidwell S."/>
            <person name="Joardar V."/>
            <person name="Caler E."/>
            <person name="Walenz B."/>
            <person name="Inman J."/>
            <person name="Schobel S."/>
            <person name="Galinsky K."/>
            <person name="Amedeo P."/>
            <person name="Strausberg R."/>
        </authorList>
    </citation>
    <scope>NUCLEOTIDE SEQUENCE</scope>
    <source>
        <strain evidence="3">USDA</strain>
    </source>
</reference>
<proteinExistence type="predicted"/>
<dbReference type="SUPFAM" id="SSF57667">
    <property type="entry name" value="beta-beta-alpha zinc fingers"/>
    <property type="match status" value="1"/>
</dbReference>
<dbReference type="Pfam" id="PF00096">
    <property type="entry name" value="zf-C2H2"/>
    <property type="match status" value="2"/>
</dbReference>
<protein>
    <recommendedName>
        <fullName evidence="2">C2H2-type domain-containing protein</fullName>
    </recommendedName>
</protein>
<dbReference type="RefSeq" id="XP_002423366.1">
    <property type="nucleotide sequence ID" value="XM_002423321.1"/>
</dbReference>
<dbReference type="HOGENOM" id="CLU_2500590_0_0_1"/>
<dbReference type="GO" id="GO:0008270">
    <property type="term" value="F:zinc ion binding"/>
    <property type="evidence" value="ECO:0007669"/>
    <property type="project" value="UniProtKB-KW"/>
</dbReference>
<sequence>MEMEYSIENDKRELTIVSRTDDILGGEQKKPHWLDPRSCPLCNRVYSNLSNLRQHMKLIHNPTLVTCKLCYKTFKTDLYLRRHLIR</sequence>
<reference evidence="4" key="3">
    <citation type="submission" date="2021-02" db="UniProtKB">
        <authorList>
            <consortium name="EnsemblMetazoa"/>
        </authorList>
    </citation>
    <scope>IDENTIFICATION</scope>
    <source>
        <strain evidence="4">USDA</strain>
    </source>
</reference>
<dbReference type="InterPro" id="IPR036236">
    <property type="entry name" value="Znf_C2H2_sf"/>
</dbReference>
<dbReference type="Proteomes" id="UP000009046">
    <property type="component" value="Unassembled WGS sequence"/>
</dbReference>
<organism>
    <name type="scientific">Pediculus humanus subsp. corporis</name>
    <name type="common">Body louse</name>
    <dbReference type="NCBI Taxonomy" id="121224"/>
    <lineage>
        <taxon>Eukaryota</taxon>
        <taxon>Metazoa</taxon>
        <taxon>Ecdysozoa</taxon>
        <taxon>Arthropoda</taxon>
        <taxon>Hexapoda</taxon>
        <taxon>Insecta</taxon>
        <taxon>Pterygota</taxon>
        <taxon>Neoptera</taxon>
        <taxon>Paraneoptera</taxon>
        <taxon>Psocodea</taxon>
        <taxon>Troctomorpha</taxon>
        <taxon>Phthiraptera</taxon>
        <taxon>Anoplura</taxon>
        <taxon>Pediculidae</taxon>
        <taxon>Pediculus</taxon>
    </lineage>
</organism>
<dbReference type="KEGG" id="phu:Phum_PHUM053540"/>
<name>E0VB72_PEDHC</name>
<dbReference type="InParanoid" id="E0VB72"/>
<dbReference type="PROSITE" id="PS50157">
    <property type="entry name" value="ZINC_FINGER_C2H2_2"/>
    <property type="match status" value="1"/>
</dbReference>
<dbReference type="EnsemblMetazoa" id="PHUM053540-RA">
    <property type="protein sequence ID" value="PHUM053540-PA"/>
    <property type="gene ID" value="PHUM053540"/>
</dbReference>
<gene>
    <name evidence="4" type="primary">8232907</name>
    <name evidence="3" type="ORF">Phum_PHUM053540</name>
</gene>
<evidence type="ECO:0000313" key="3">
    <source>
        <dbReference type="EMBL" id="EEB10628.1"/>
    </source>
</evidence>
<dbReference type="SMART" id="SM00355">
    <property type="entry name" value="ZnF_C2H2"/>
    <property type="match status" value="2"/>
</dbReference>